<dbReference type="InterPro" id="IPR011032">
    <property type="entry name" value="GroES-like_sf"/>
</dbReference>
<proteinExistence type="predicted"/>
<name>A0A0L8BZI4_ENSAD</name>
<reference evidence="4" key="1">
    <citation type="submission" date="2015-07" db="EMBL/GenBank/DDBJ databases">
        <title>Whole genome sequence of an Ensifer adhaerens strain isolated from a cave pool in the Wind Cave National Park.</title>
        <authorList>
            <person name="Eng W.W.H."/>
            <person name="Gan H.M."/>
            <person name="Barton H.A."/>
            <person name="Savka M.A."/>
        </authorList>
    </citation>
    <scope>NUCLEOTIDE SEQUENCE [LARGE SCALE GENOMIC DNA]</scope>
    <source>
        <strain evidence="4">SD006</strain>
    </source>
</reference>
<dbReference type="InterPro" id="IPR013154">
    <property type="entry name" value="ADH-like_N"/>
</dbReference>
<evidence type="ECO:0000259" key="2">
    <source>
        <dbReference type="SMART" id="SM00829"/>
    </source>
</evidence>
<dbReference type="PANTHER" id="PTHR44154:SF1">
    <property type="entry name" value="QUINONE OXIDOREDUCTASE"/>
    <property type="match status" value="1"/>
</dbReference>
<gene>
    <name evidence="3" type="ORF">AC244_09365</name>
</gene>
<feature type="domain" description="Enoyl reductase (ER)" evidence="2">
    <location>
        <begin position="19"/>
        <end position="315"/>
    </location>
</feature>
<dbReference type="Gene3D" id="3.40.50.720">
    <property type="entry name" value="NAD(P)-binding Rossmann-like Domain"/>
    <property type="match status" value="1"/>
</dbReference>
<dbReference type="PANTHER" id="PTHR44154">
    <property type="entry name" value="QUINONE OXIDOREDUCTASE"/>
    <property type="match status" value="1"/>
</dbReference>
<accession>A0A0L8BZI4</accession>
<dbReference type="Gene3D" id="3.90.180.10">
    <property type="entry name" value="Medium-chain alcohol dehydrogenases, catalytic domain"/>
    <property type="match status" value="1"/>
</dbReference>
<sequence>MPDVSKNFSGKVWRVHQFGPPDVMQLEISDTPEPSRDEVIVKVHAAGVGPWDGWIRAGNSALPQPLPLILGSDISGEVVAVGEAVTRFKVGDDVYGVTNKRFCGGYAQYAVASASMLDHKPASIGHVAAASLPVIAVTAWQALFDQAGLEKGQTVLIHGSAGNVGAYAVQFAREAGLRTVCTASSGDIDSVVALGGETVIDYTKIRFDDEIRGVDAVIDLVGGDTQSRSFRVLKKGGRLISAVSVPDQALAEQHRVLAKFFLVDVSTESLARISSLISRNALKMNIGATLRFEQAKEAHLMLEGQLPRPKGKIVLATGEVGQR</sequence>
<evidence type="ECO:0000313" key="3">
    <source>
        <dbReference type="EMBL" id="KOF20101.1"/>
    </source>
</evidence>
<dbReference type="RefSeq" id="WP_053248553.1">
    <property type="nucleotide sequence ID" value="NZ_LGAP01000003.1"/>
</dbReference>
<dbReference type="SMART" id="SM00829">
    <property type="entry name" value="PKS_ER"/>
    <property type="match status" value="1"/>
</dbReference>
<comment type="caution">
    <text evidence="3">The sequence shown here is derived from an EMBL/GenBank/DDBJ whole genome shotgun (WGS) entry which is preliminary data.</text>
</comment>
<dbReference type="OrthoDB" id="9792321at2"/>
<evidence type="ECO:0000313" key="4">
    <source>
        <dbReference type="Proteomes" id="UP000037425"/>
    </source>
</evidence>
<dbReference type="PATRIC" id="fig|106592.7.peg.4633"/>
<organism evidence="3 4">
    <name type="scientific">Ensifer adhaerens</name>
    <name type="common">Sinorhizobium morelense</name>
    <dbReference type="NCBI Taxonomy" id="106592"/>
    <lineage>
        <taxon>Bacteria</taxon>
        <taxon>Pseudomonadati</taxon>
        <taxon>Pseudomonadota</taxon>
        <taxon>Alphaproteobacteria</taxon>
        <taxon>Hyphomicrobiales</taxon>
        <taxon>Rhizobiaceae</taxon>
        <taxon>Sinorhizobium/Ensifer group</taxon>
        <taxon>Ensifer</taxon>
    </lineage>
</organism>
<dbReference type="InterPro" id="IPR051603">
    <property type="entry name" value="Zinc-ADH_QOR/CCCR"/>
</dbReference>
<dbReference type="Pfam" id="PF08240">
    <property type="entry name" value="ADH_N"/>
    <property type="match status" value="1"/>
</dbReference>
<dbReference type="GO" id="GO:0016491">
    <property type="term" value="F:oxidoreductase activity"/>
    <property type="evidence" value="ECO:0007669"/>
    <property type="project" value="InterPro"/>
</dbReference>
<dbReference type="EMBL" id="LGAP01000003">
    <property type="protein sequence ID" value="KOF20101.1"/>
    <property type="molecule type" value="Genomic_DNA"/>
</dbReference>
<dbReference type="AlphaFoldDB" id="A0A0L8BZI4"/>
<dbReference type="SUPFAM" id="SSF50129">
    <property type="entry name" value="GroES-like"/>
    <property type="match status" value="1"/>
</dbReference>
<dbReference type="SUPFAM" id="SSF51735">
    <property type="entry name" value="NAD(P)-binding Rossmann-fold domains"/>
    <property type="match status" value="1"/>
</dbReference>
<keyword evidence="1" id="KW-0521">NADP</keyword>
<dbReference type="Proteomes" id="UP000037425">
    <property type="component" value="Unassembled WGS sequence"/>
</dbReference>
<protein>
    <submittedName>
        <fullName evidence="3">Quinone oxidoreductase</fullName>
    </submittedName>
</protein>
<dbReference type="InterPro" id="IPR020843">
    <property type="entry name" value="ER"/>
</dbReference>
<dbReference type="InterPro" id="IPR036291">
    <property type="entry name" value="NAD(P)-bd_dom_sf"/>
</dbReference>
<evidence type="ECO:0000256" key="1">
    <source>
        <dbReference type="ARBA" id="ARBA00022857"/>
    </source>
</evidence>
<dbReference type="CDD" id="cd05289">
    <property type="entry name" value="MDR_like_2"/>
    <property type="match status" value="1"/>
</dbReference>
<dbReference type="Pfam" id="PF13602">
    <property type="entry name" value="ADH_zinc_N_2"/>
    <property type="match status" value="1"/>
</dbReference>